<organism evidence="1 2">
    <name type="scientific">Neisseria chenwenguii</name>
    <dbReference type="NCBI Taxonomy" id="1853278"/>
    <lineage>
        <taxon>Bacteria</taxon>
        <taxon>Pseudomonadati</taxon>
        <taxon>Pseudomonadota</taxon>
        <taxon>Betaproteobacteria</taxon>
        <taxon>Neisseriales</taxon>
        <taxon>Neisseriaceae</taxon>
        <taxon>Neisseria</taxon>
    </lineage>
</organism>
<protein>
    <submittedName>
        <fullName evidence="1">Uncharacterized protein</fullName>
    </submittedName>
</protein>
<reference evidence="1 2" key="1">
    <citation type="submission" date="2017-06" db="EMBL/GenBank/DDBJ databases">
        <title>Neisseria chenwenguii sp. nov., isolated from the intestinal contents of Tibetan Plateau Pika in Yushu, Qinghai Province, China.</title>
        <authorList>
            <person name="Zhang G."/>
        </authorList>
    </citation>
    <scope>NUCLEOTIDE SEQUENCE [LARGE SCALE GENOMIC DNA]</scope>
    <source>
        <strain evidence="1 2">10023</strain>
    </source>
</reference>
<evidence type="ECO:0000313" key="2">
    <source>
        <dbReference type="Proteomes" id="UP000198238"/>
    </source>
</evidence>
<accession>A0A220S304</accession>
<dbReference type="EMBL" id="CP022278">
    <property type="protein sequence ID" value="ASK27850.1"/>
    <property type="molecule type" value="Genomic_DNA"/>
</dbReference>
<dbReference type="InterPro" id="IPR008620">
    <property type="entry name" value="FixH"/>
</dbReference>
<dbReference type="KEGG" id="nei:BG910_08960"/>
<name>A0A220S304_9NEIS</name>
<proteinExistence type="predicted"/>
<dbReference type="AlphaFoldDB" id="A0A220S304"/>
<evidence type="ECO:0000313" key="1">
    <source>
        <dbReference type="EMBL" id="ASK27850.1"/>
    </source>
</evidence>
<dbReference type="Proteomes" id="UP000198238">
    <property type="component" value="Chromosome"/>
</dbReference>
<keyword evidence="2" id="KW-1185">Reference proteome</keyword>
<dbReference type="OrthoDB" id="5295180at2"/>
<dbReference type="Pfam" id="PF05751">
    <property type="entry name" value="FixH"/>
    <property type="match status" value="1"/>
</dbReference>
<sequence length="193" mass="21802">MLRLLENKVPQTGNNAKPWYKQFWPWLLMAGPIFVVIASVSMFFVAKFSMTDLVTDDYYKDGKHIDIQLHRDEEASKRRIQAQVLISPDMNAAKVFVSGDFDRKQPLKLLLMHPARKVDDQTVTLKAVSPEGAAKAEYDAVFKPLPNANHWYVRLEDGTGVWRVENKWLVSQGNAVSLTPPDKLFNGAASSAK</sequence>
<gene>
    <name evidence="1" type="ORF">BG910_08960</name>
</gene>